<name>A0A7W9M4I3_9PSEU</name>
<evidence type="ECO:0000256" key="1">
    <source>
        <dbReference type="ARBA" id="ARBA00022741"/>
    </source>
</evidence>
<evidence type="ECO:0000256" key="2">
    <source>
        <dbReference type="ARBA" id="ARBA00022840"/>
    </source>
</evidence>
<feature type="region of interest" description="Disordered" evidence="3">
    <location>
        <begin position="662"/>
        <end position="787"/>
    </location>
</feature>
<accession>A0A7W9M4I3</accession>
<dbReference type="Gene3D" id="3.40.50.300">
    <property type="entry name" value="P-loop containing nucleotide triphosphate hydrolases"/>
    <property type="match status" value="2"/>
</dbReference>
<keyword evidence="2" id="KW-0067">ATP-binding</keyword>
<dbReference type="PANTHER" id="PTHR47957:SF3">
    <property type="entry name" value="ATP-DEPENDENT HELICASE HRQ1"/>
    <property type="match status" value="1"/>
</dbReference>
<dbReference type="GO" id="GO:0036297">
    <property type="term" value="P:interstrand cross-link repair"/>
    <property type="evidence" value="ECO:0007669"/>
    <property type="project" value="TreeGrafter"/>
</dbReference>
<dbReference type="PROSITE" id="PS51194">
    <property type="entry name" value="HELICASE_CTER"/>
    <property type="match status" value="1"/>
</dbReference>
<dbReference type="EMBL" id="JACHMO010000001">
    <property type="protein sequence ID" value="MBB5807147.1"/>
    <property type="molecule type" value="Genomic_DNA"/>
</dbReference>
<dbReference type="GO" id="GO:0043138">
    <property type="term" value="F:3'-5' DNA helicase activity"/>
    <property type="evidence" value="ECO:0007669"/>
    <property type="project" value="TreeGrafter"/>
</dbReference>
<dbReference type="GO" id="GO:0003676">
    <property type="term" value="F:nucleic acid binding"/>
    <property type="evidence" value="ECO:0007669"/>
    <property type="project" value="InterPro"/>
</dbReference>
<dbReference type="Pfam" id="PF00270">
    <property type="entry name" value="DEAD"/>
    <property type="match status" value="1"/>
</dbReference>
<dbReference type="PANTHER" id="PTHR47957">
    <property type="entry name" value="ATP-DEPENDENT HELICASE HRQ1"/>
    <property type="match status" value="1"/>
</dbReference>
<keyword evidence="6" id="KW-0347">Helicase</keyword>
<dbReference type="Pfam" id="PF22982">
    <property type="entry name" value="WHD_HRQ1"/>
    <property type="match status" value="1"/>
</dbReference>
<feature type="compositionally biased region" description="Low complexity" evidence="3">
    <location>
        <begin position="756"/>
        <end position="781"/>
    </location>
</feature>
<evidence type="ECO:0000313" key="7">
    <source>
        <dbReference type="Proteomes" id="UP000552097"/>
    </source>
</evidence>
<dbReference type="Proteomes" id="UP000552097">
    <property type="component" value="Unassembled WGS sequence"/>
</dbReference>
<feature type="compositionally biased region" description="Polar residues" evidence="3">
    <location>
        <begin position="673"/>
        <end position="728"/>
    </location>
</feature>
<dbReference type="InterPro" id="IPR014001">
    <property type="entry name" value="Helicase_ATP-bd"/>
</dbReference>
<dbReference type="InterPro" id="IPR055227">
    <property type="entry name" value="HRQ1_WHD"/>
</dbReference>
<dbReference type="SMART" id="SM00490">
    <property type="entry name" value="HELICc"/>
    <property type="match status" value="1"/>
</dbReference>
<dbReference type="RefSeq" id="WP_246477921.1">
    <property type="nucleotide sequence ID" value="NZ_JACHMO010000001.1"/>
</dbReference>
<feature type="compositionally biased region" description="Polar residues" evidence="3">
    <location>
        <begin position="739"/>
        <end position="750"/>
    </location>
</feature>
<dbReference type="NCBIfam" id="TIGR03817">
    <property type="entry name" value="DECH_helic"/>
    <property type="match status" value="1"/>
</dbReference>
<dbReference type="InterPro" id="IPR018973">
    <property type="entry name" value="MZB"/>
</dbReference>
<evidence type="ECO:0000313" key="6">
    <source>
        <dbReference type="EMBL" id="MBB5807147.1"/>
    </source>
</evidence>
<dbReference type="CDD" id="cd18797">
    <property type="entry name" value="SF2_C_Hrq"/>
    <property type="match status" value="1"/>
</dbReference>
<keyword evidence="7" id="KW-1185">Reference proteome</keyword>
<gene>
    <name evidence="6" type="ORF">F4560_006915</name>
</gene>
<dbReference type="SMART" id="SM00487">
    <property type="entry name" value="DEXDc"/>
    <property type="match status" value="1"/>
</dbReference>
<dbReference type="GO" id="GO:0006289">
    <property type="term" value="P:nucleotide-excision repair"/>
    <property type="evidence" value="ECO:0007669"/>
    <property type="project" value="TreeGrafter"/>
</dbReference>
<dbReference type="PROSITE" id="PS51192">
    <property type="entry name" value="HELICASE_ATP_BIND_1"/>
    <property type="match status" value="1"/>
</dbReference>
<dbReference type="FunFam" id="3.40.50.300:FF:001137">
    <property type="entry name" value="DEAD/DEAH box helicase"/>
    <property type="match status" value="1"/>
</dbReference>
<dbReference type="SUPFAM" id="SSF52540">
    <property type="entry name" value="P-loop containing nucleoside triphosphate hydrolases"/>
    <property type="match status" value="1"/>
</dbReference>
<protein>
    <submittedName>
        <fullName evidence="6">DEAD/DEAH box helicase domain-containing protein</fullName>
    </submittedName>
</protein>
<dbReference type="Pfam" id="PF00271">
    <property type="entry name" value="Helicase_C"/>
    <property type="match status" value="1"/>
</dbReference>
<feature type="domain" description="Helicase ATP-binding" evidence="4">
    <location>
        <begin position="81"/>
        <end position="258"/>
    </location>
</feature>
<dbReference type="AlphaFoldDB" id="A0A7W9M4I3"/>
<dbReference type="InterPro" id="IPR027417">
    <property type="entry name" value="P-loop_NTPase"/>
</dbReference>
<evidence type="ECO:0000259" key="5">
    <source>
        <dbReference type="PROSITE" id="PS51194"/>
    </source>
</evidence>
<dbReference type="Pfam" id="PF09369">
    <property type="entry name" value="MZB"/>
    <property type="match status" value="1"/>
</dbReference>
<evidence type="ECO:0000256" key="3">
    <source>
        <dbReference type="SAM" id="MobiDB-lite"/>
    </source>
</evidence>
<keyword evidence="6" id="KW-0378">Hydrolase</keyword>
<dbReference type="InterPro" id="IPR011545">
    <property type="entry name" value="DEAD/DEAH_box_helicase_dom"/>
</dbReference>
<sequence length="929" mass="96351">MRRVLSVGCAKLRLVANQGRRLLDRVLAGVPAGESPLTHIEDQPARPAQPVPWPSWAAPPVVSALVERGVAEPWRHQAEAASLAWSGSHVVVATGTASGKSLAYQLPVLSALTVDPKATALYLSPTKALGADQLRSVDSLGVPGVRAASFDGDTPMAERDWVRAHANWVFSNPDMLHRGVLPNHARWIRFLRRLSYVVVDECHTYRGVFGSHVALLLRRLRRVAQRYGADPVFVLASATVSDPAASASALLGLPCAAVTEDGSPRAGRTVALWEPPLLAELEGENGAPVRRSAGAETARILAELVVEGARSLAFVRSRVGAELTALGARRLLSEVDPSLAARVAAYRGGYLPEERRALERALSSGELLGVATTNALELGVDIVGLDAVVVAGFPGTLASFWQQAGRAGRTEDADALVVFVARDDPLDTYLVHNPSAVLDKPVEATVLDPTNPYVLEPHLACAAAELPLTPESLTAFGGDAALAVVEDMVARRVLRRRPNGWYWTAHDRPHGEVDIRGSGGEQVVVVEADSGRMLGTVDHGSACWQVHSGAVYLHQGESYVVDDLDLDSGIALVHAEKPDWTTTARDTKDITVVRVLEQRSFDGVTVCLGEVEVTSQVVGYLRKLPSGQVIDSVPLALPAQTLVTRAVWYTVSAELLDTALSGAEPAGAGPSDTGASSTGASDTRASDTRAPSTGASDTRAPSTGASDTGAPSTGASDTGAPSTGASDTRASDTRASDTRAPSTGASSTGLSDVGLSATGASDTGPSSTGPSPGARSGSRGSAPGGAGLAPARIPGALHAAEHAAIGLLPLFATCDRWDIGGVSTALHQDTGEATVFVHDGHPGGAGFADRGFDAVVPWLVATREAIAACACPAGCPSCVQSPKCGNGNDPLDKAGGVAVLDVVLGVVGEQFHDVRHGRVDQDRSAATRP</sequence>
<dbReference type="InterPro" id="IPR022307">
    <property type="entry name" value="Helicase_put_actinobac"/>
</dbReference>
<organism evidence="6 7">
    <name type="scientific">Saccharothrix ecbatanensis</name>
    <dbReference type="NCBI Taxonomy" id="1105145"/>
    <lineage>
        <taxon>Bacteria</taxon>
        <taxon>Bacillati</taxon>
        <taxon>Actinomycetota</taxon>
        <taxon>Actinomycetes</taxon>
        <taxon>Pseudonocardiales</taxon>
        <taxon>Pseudonocardiaceae</taxon>
        <taxon>Saccharothrix</taxon>
    </lineage>
</organism>
<dbReference type="InterPro" id="IPR001650">
    <property type="entry name" value="Helicase_C-like"/>
</dbReference>
<dbReference type="GO" id="GO:0005524">
    <property type="term" value="F:ATP binding"/>
    <property type="evidence" value="ECO:0007669"/>
    <property type="project" value="UniProtKB-KW"/>
</dbReference>
<keyword evidence="1" id="KW-0547">Nucleotide-binding</keyword>
<evidence type="ECO:0000259" key="4">
    <source>
        <dbReference type="PROSITE" id="PS51192"/>
    </source>
</evidence>
<feature type="domain" description="Helicase C-terminal" evidence="5">
    <location>
        <begin position="299"/>
        <end position="453"/>
    </location>
</feature>
<proteinExistence type="predicted"/>
<reference evidence="6 7" key="1">
    <citation type="submission" date="2020-08" db="EMBL/GenBank/DDBJ databases">
        <title>Sequencing the genomes of 1000 actinobacteria strains.</title>
        <authorList>
            <person name="Klenk H.-P."/>
        </authorList>
    </citation>
    <scope>NUCLEOTIDE SEQUENCE [LARGE SCALE GENOMIC DNA]</scope>
    <source>
        <strain evidence="6 7">DSM 45486</strain>
    </source>
</reference>
<comment type="caution">
    <text evidence="6">The sequence shown here is derived from an EMBL/GenBank/DDBJ whole genome shotgun (WGS) entry which is preliminary data.</text>
</comment>
<dbReference type="CDD" id="cd17923">
    <property type="entry name" value="DEXHc_Hrq1-like"/>
    <property type="match status" value="1"/>
</dbReference>